<gene>
    <name evidence="1" type="ORF">FXN63_07335</name>
</gene>
<name>A0A5C0AVP5_9BURK</name>
<dbReference type="EMBL" id="CP043046">
    <property type="protein sequence ID" value="QEI05674.1"/>
    <property type="molecule type" value="Genomic_DNA"/>
</dbReference>
<proteinExistence type="predicted"/>
<dbReference type="Proteomes" id="UP000325161">
    <property type="component" value="Chromosome"/>
</dbReference>
<sequence length="163" mass="18205">MTDTLINTLSVVAKQCVAVTCLERFCRQFQIEHPALFALVEHIWKVAQVEPANFVAWESGFASLPISGLGDDWPQEVQDAIPQKVLQPLNKLVDHVVETSAVTWYGNDLPATTRQLQNVLEICKVHGVTTPELRQYIQLQPEIHGGWGPPLTDQELAAWRALA</sequence>
<dbReference type="AlphaFoldDB" id="A0A5C0AVP5"/>
<reference evidence="1 2" key="1">
    <citation type="submission" date="2019-08" db="EMBL/GenBank/DDBJ databases">
        <title>Amphibian skin-associated Pigmentiphaga: genome sequence and occurrence across geography and hosts.</title>
        <authorList>
            <person name="Bletz M.C."/>
            <person name="Bunk B."/>
            <person name="Sproeer C."/>
            <person name="Biwer P."/>
            <person name="Reiter S."/>
            <person name="Rabemananjara F.C.E."/>
            <person name="Schulz S."/>
            <person name="Overmann J."/>
            <person name="Vences M."/>
        </authorList>
    </citation>
    <scope>NUCLEOTIDE SEQUENCE [LARGE SCALE GENOMIC DNA]</scope>
    <source>
        <strain evidence="1 2">Mada1488</strain>
    </source>
</reference>
<evidence type="ECO:0008006" key="3">
    <source>
        <dbReference type="Google" id="ProtNLM"/>
    </source>
</evidence>
<dbReference type="KEGG" id="pacr:FXN63_07335"/>
<accession>A0A5C0AVP5</accession>
<keyword evidence="2" id="KW-1185">Reference proteome</keyword>
<protein>
    <recommendedName>
        <fullName evidence="3">DUF416 family protein</fullName>
    </recommendedName>
</protein>
<dbReference type="OrthoDB" id="8706247at2"/>
<evidence type="ECO:0000313" key="1">
    <source>
        <dbReference type="EMBL" id="QEI05674.1"/>
    </source>
</evidence>
<dbReference type="RefSeq" id="WP_148814057.1">
    <property type="nucleotide sequence ID" value="NZ_CP043046.1"/>
</dbReference>
<organism evidence="1 2">
    <name type="scientific">Pigmentiphaga aceris</name>
    <dbReference type="NCBI Taxonomy" id="1940612"/>
    <lineage>
        <taxon>Bacteria</taxon>
        <taxon>Pseudomonadati</taxon>
        <taxon>Pseudomonadota</taxon>
        <taxon>Betaproteobacteria</taxon>
        <taxon>Burkholderiales</taxon>
        <taxon>Alcaligenaceae</taxon>
        <taxon>Pigmentiphaga</taxon>
    </lineage>
</organism>
<evidence type="ECO:0000313" key="2">
    <source>
        <dbReference type="Proteomes" id="UP000325161"/>
    </source>
</evidence>